<proteinExistence type="predicted"/>
<evidence type="ECO:0000259" key="7">
    <source>
        <dbReference type="Pfam" id="PF03553"/>
    </source>
</evidence>
<feature type="transmembrane region" description="Helical" evidence="6">
    <location>
        <begin position="487"/>
        <end position="503"/>
    </location>
</feature>
<evidence type="ECO:0000313" key="9">
    <source>
        <dbReference type="Proteomes" id="UP000193355"/>
    </source>
</evidence>
<feature type="transmembrane region" description="Helical" evidence="6">
    <location>
        <begin position="29"/>
        <end position="53"/>
    </location>
</feature>
<dbReference type="PANTHER" id="PTHR43478:SF1">
    <property type="entry name" value="NA+_H+ ANTIPORTER NHAC-LIKE C-TERMINAL DOMAIN-CONTAINING PROTEIN"/>
    <property type="match status" value="1"/>
</dbReference>
<dbReference type="STRING" id="561720.SAMN06275492_11054"/>
<protein>
    <submittedName>
        <fullName evidence="8">Transporter, NhaC family</fullName>
    </submittedName>
</protein>
<feature type="transmembrane region" description="Helical" evidence="6">
    <location>
        <begin position="298"/>
        <end position="320"/>
    </location>
</feature>
<evidence type="ECO:0000256" key="2">
    <source>
        <dbReference type="ARBA" id="ARBA00022475"/>
    </source>
</evidence>
<keyword evidence="3 6" id="KW-0812">Transmembrane</keyword>
<feature type="transmembrane region" description="Helical" evidence="6">
    <location>
        <begin position="372"/>
        <end position="390"/>
    </location>
</feature>
<dbReference type="PANTHER" id="PTHR43478">
    <property type="entry name" value="NA+/H+ ANTIPORTER-RELATED"/>
    <property type="match status" value="1"/>
</dbReference>
<keyword evidence="2" id="KW-1003">Cell membrane</keyword>
<feature type="transmembrane region" description="Helical" evidence="6">
    <location>
        <begin position="332"/>
        <end position="352"/>
    </location>
</feature>
<gene>
    <name evidence="8" type="ORF">SAMN06275492_11054</name>
</gene>
<evidence type="ECO:0000313" key="8">
    <source>
        <dbReference type="EMBL" id="SMG25309.1"/>
    </source>
</evidence>
<feature type="transmembrane region" description="Helical" evidence="6">
    <location>
        <begin position="258"/>
        <end position="278"/>
    </location>
</feature>
<feature type="transmembrane region" description="Helical" evidence="6">
    <location>
        <begin position="6"/>
        <end position="22"/>
    </location>
</feature>
<comment type="subcellular location">
    <subcellularLocation>
        <location evidence="1">Cell membrane</location>
        <topology evidence="1">Multi-pass membrane protein</topology>
    </subcellularLocation>
</comment>
<sequence length="521" mass="56141">MESYGIWAALPPLVAIILCFKTKMVLPSLFAGLFTGAIIVSGGNVLSGVGYALETIVQNVVDPWNARLLLFTLFMGVGISFIWRLGGSLALAEQAKKKFKTRRSVCLGAWGLGMGTSINDCLVAAVDGNVFRDVCKEYKISSEKFSYVLDSTAAPAAALFISDWIAYQIGMIQQGLDIAGITTITPVEAYVKTIPFNLYSIFTLFFVGVLMYTRKDYGPMMKAEVRALTTGKFTRDGATPMLDVGNELGEPISTRPMVITFVLPLVTAFLVILFGLYWTGREGTTLMTALENSDASIALLWGAFAMASTGVLMALVTRIMDFKETMDTFMDGFKLMVLTASILVMAWSLGAITKEMGLAQYIIQQIGTSLPFVALPVIVFILSIIIAFATGTSWGTMAIMTPLAIPLAYNMTGDPSTSSAIAGVVLSGAIFGDHCSPISDTTVMSSIFSGADHIDHVSTQLPYALTVAAVVLMMYVLYGLFRVSPMILIPLGMAILVVLQRVLHVGYSRFLGIVEPSQEAL</sequence>
<dbReference type="RefSeq" id="WP_085544344.1">
    <property type="nucleotide sequence ID" value="NZ_FXBB01000010.1"/>
</dbReference>
<evidence type="ECO:0000256" key="4">
    <source>
        <dbReference type="ARBA" id="ARBA00022989"/>
    </source>
</evidence>
<evidence type="ECO:0000256" key="6">
    <source>
        <dbReference type="SAM" id="Phobius"/>
    </source>
</evidence>
<dbReference type="AlphaFoldDB" id="A0A1X7JC43"/>
<feature type="domain" description="Na+/H+ antiporter NhaC-like C-terminal" evidence="7">
    <location>
        <begin position="162"/>
        <end position="479"/>
    </location>
</feature>
<name>A0A1X7JC43_9BACT</name>
<dbReference type="OrthoDB" id="9762978at2"/>
<evidence type="ECO:0000256" key="1">
    <source>
        <dbReference type="ARBA" id="ARBA00004651"/>
    </source>
</evidence>
<dbReference type="Proteomes" id="UP000193355">
    <property type="component" value="Unassembled WGS sequence"/>
</dbReference>
<feature type="transmembrane region" description="Helical" evidence="6">
    <location>
        <begin position="68"/>
        <end position="92"/>
    </location>
</feature>
<dbReference type="EMBL" id="FXBB01000010">
    <property type="protein sequence ID" value="SMG25309.1"/>
    <property type="molecule type" value="Genomic_DNA"/>
</dbReference>
<keyword evidence="4 6" id="KW-1133">Transmembrane helix</keyword>
<keyword evidence="5 6" id="KW-0472">Membrane</keyword>
<feature type="transmembrane region" description="Helical" evidence="6">
    <location>
        <begin position="461"/>
        <end position="481"/>
    </location>
</feature>
<dbReference type="InterPro" id="IPR018461">
    <property type="entry name" value="Na/H_Antiport_NhaC-like_C"/>
</dbReference>
<evidence type="ECO:0000256" key="5">
    <source>
        <dbReference type="ARBA" id="ARBA00023136"/>
    </source>
</evidence>
<feature type="transmembrane region" description="Helical" evidence="6">
    <location>
        <begin position="196"/>
        <end position="213"/>
    </location>
</feature>
<organism evidence="8 9">
    <name type="scientific">Dethiosulfovibrio salsuginis</name>
    <dbReference type="NCBI Taxonomy" id="561720"/>
    <lineage>
        <taxon>Bacteria</taxon>
        <taxon>Thermotogati</taxon>
        <taxon>Synergistota</taxon>
        <taxon>Synergistia</taxon>
        <taxon>Synergistales</taxon>
        <taxon>Dethiosulfovibrionaceae</taxon>
        <taxon>Dethiosulfovibrio</taxon>
    </lineage>
</organism>
<dbReference type="Pfam" id="PF03553">
    <property type="entry name" value="Na_H_antiporter"/>
    <property type="match status" value="1"/>
</dbReference>
<reference evidence="9" key="1">
    <citation type="submission" date="2017-04" db="EMBL/GenBank/DDBJ databases">
        <authorList>
            <person name="Varghese N."/>
            <person name="Submissions S."/>
        </authorList>
    </citation>
    <scope>NUCLEOTIDE SEQUENCE [LARGE SCALE GENOMIC DNA]</scope>
    <source>
        <strain evidence="9">USBA 82</strain>
    </source>
</reference>
<evidence type="ECO:0000256" key="3">
    <source>
        <dbReference type="ARBA" id="ARBA00022692"/>
    </source>
</evidence>
<dbReference type="GO" id="GO:0005886">
    <property type="term" value="C:plasma membrane"/>
    <property type="evidence" value="ECO:0007669"/>
    <property type="project" value="UniProtKB-SubCell"/>
</dbReference>
<accession>A0A1X7JC43</accession>
<keyword evidence="9" id="KW-1185">Reference proteome</keyword>